<feature type="domain" description="Myb-like" evidence="2">
    <location>
        <begin position="69"/>
        <end position="119"/>
    </location>
</feature>
<dbReference type="Proteomes" id="UP000692954">
    <property type="component" value="Unassembled WGS sequence"/>
</dbReference>
<protein>
    <recommendedName>
        <fullName evidence="7">Homeodomain protein</fullName>
    </recommendedName>
</protein>
<dbReference type="PROSITE" id="PS51293">
    <property type="entry name" value="SANT"/>
    <property type="match status" value="1"/>
</dbReference>
<comment type="caution">
    <text evidence="5">The sequence shown here is derived from an EMBL/GenBank/DDBJ whole genome shotgun (WGS) entry which is preliminary data.</text>
</comment>
<dbReference type="InterPro" id="IPR017884">
    <property type="entry name" value="SANT_dom"/>
</dbReference>
<name>A0A8S1RMX4_9CILI</name>
<sequence>MLTNELSSMSNQNQVKDNKEQAYQWTKNEEEQLKQLFNIHQGNWKSISSQLNGPNPLECMKKWQRLHPDQTLQRQQWSQEEDDQLMQLVQKYGKKWSKICTVMDWRTGKQVRERYLNQLQVHINNQQWTIQEDKMIIKLYKKYGTKWSYISSFLNGRPENMVKNRFYANLKKRFQSDLEKYEDEQYQDSSDSFNVTKYKKKKKIKTQRFISDSISIKKCQLLNVKSEIFKRITRSKNKDHKQIQTKEENIQEPIQCQNPLQESPQESIEKEKVINQFISHQLLGVKEEMLYNQNTQNQYMLFEYQQNFQTPQLLDQGRLQFYFNQQQYAQCYPKQNNIQQNLQLCQKCIQCENIIDKNKLYYFQDINQLFQLFQYHLFMQNQPILKSEVDLSQIGNQQPQQYTNLILQ</sequence>
<dbReference type="PANTHER" id="PTHR45614:SF69">
    <property type="entry name" value="CHROMOSOME UNDETERMINED SCAFFOLD_38, WHOLE GENOME SHOTGUN SEQUENCE"/>
    <property type="match status" value="1"/>
</dbReference>
<evidence type="ECO:0000259" key="4">
    <source>
        <dbReference type="PROSITE" id="PS51294"/>
    </source>
</evidence>
<dbReference type="InterPro" id="IPR050560">
    <property type="entry name" value="MYB_TF"/>
</dbReference>
<evidence type="ECO:0000313" key="6">
    <source>
        <dbReference type="Proteomes" id="UP000692954"/>
    </source>
</evidence>
<feature type="domain" description="SANT" evidence="3">
    <location>
        <begin position="72"/>
        <end position="124"/>
    </location>
</feature>
<reference evidence="5" key="1">
    <citation type="submission" date="2021-01" db="EMBL/GenBank/DDBJ databases">
        <authorList>
            <consortium name="Genoscope - CEA"/>
            <person name="William W."/>
        </authorList>
    </citation>
    <scope>NUCLEOTIDE SEQUENCE</scope>
</reference>
<dbReference type="GO" id="GO:0000978">
    <property type="term" value="F:RNA polymerase II cis-regulatory region sequence-specific DNA binding"/>
    <property type="evidence" value="ECO:0007669"/>
    <property type="project" value="TreeGrafter"/>
</dbReference>
<feature type="region of interest" description="Disordered" evidence="1">
    <location>
        <begin position="1"/>
        <end position="20"/>
    </location>
</feature>
<dbReference type="AlphaFoldDB" id="A0A8S1RMX4"/>
<evidence type="ECO:0000256" key="1">
    <source>
        <dbReference type="SAM" id="MobiDB-lite"/>
    </source>
</evidence>
<dbReference type="PROSITE" id="PS51294">
    <property type="entry name" value="HTH_MYB"/>
    <property type="match status" value="2"/>
</dbReference>
<gene>
    <name evidence="5" type="ORF">PSON_ATCC_30995.1.T1830077</name>
</gene>
<dbReference type="InterPro" id="IPR001005">
    <property type="entry name" value="SANT/Myb"/>
</dbReference>
<dbReference type="GO" id="GO:0000981">
    <property type="term" value="F:DNA-binding transcription factor activity, RNA polymerase II-specific"/>
    <property type="evidence" value="ECO:0007669"/>
    <property type="project" value="TreeGrafter"/>
</dbReference>
<dbReference type="CDD" id="cd00167">
    <property type="entry name" value="SANT"/>
    <property type="match status" value="3"/>
</dbReference>
<dbReference type="PROSITE" id="PS50090">
    <property type="entry name" value="MYB_LIKE"/>
    <property type="match status" value="3"/>
</dbReference>
<dbReference type="EMBL" id="CAJJDN010000183">
    <property type="protein sequence ID" value="CAD8128144.1"/>
    <property type="molecule type" value="Genomic_DNA"/>
</dbReference>
<organism evidence="5 6">
    <name type="scientific">Paramecium sonneborni</name>
    <dbReference type="NCBI Taxonomy" id="65129"/>
    <lineage>
        <taxon>Eukaryota</taxon>
        <taxon>Sar</taxon>
        <taxon>Alveolata</taxon>
        <taxon>Ciliophora</taxon>
        <taxon>Intramacronucleata</taxon>
        <taxon>Oligohymenophorea</taxon>
        <taxon>Peniculida</taxon>
        <taxon>Parameciidae</taxon>
        <taxon>Paramecium</taxon>
    </lineage>
</organism>
<dbReference type="OrthoDB" id="2143914at2759"/>
<proteinExistence type="predicted"/>
<evidence type="ECO:0000313" key="5">
    <source>
        <dbReference type="EMBL" id="CAD8128144.1"/>
    </source>
</evidence>
<feature type="domain" description="HTH myb-type" evidence="4">
    <location>
        <begin position="126"/>
        <end position="174"/>
    </location>
</feature>
<evidence type="ECO:0000259" key="2">
    <source>
        <dbReference type="PROSITE" id="PS50090"/>
    </source>
</evidence>
<dbReference type="PANTHER" id="PTHR45614">
    <property type="entry name" value="MYB PROTEIN-RELATED"/>
    <property type="match status" value="1"/>
</dbReference>
<evidence type="ECO:0008006" key="7">
    <source>
        <dbReference type="Google" id="ProtNLM"/>
    </source>
</evidence>
<feature type="domain" description="HTH myb-type" evidence="4">
    <location>
        <begin position="69"/>
        <end position="123"/>
    </location>
</feature>
<accession>A0A8S1RMX4</accession>
<dbReference type="GO" id="GO:0005634">
    <property type="term" value="C:nucleus"/>
    <property type="evidence" value="ECO:0007669"/>
    <property type="project" value="TreeGrafter"/>
</dbReference>
<dbReference type="InterPro" id="IPR017930">
    <property type="entry name" value="Myb_dom"/>
</dbReference>
<evidence type="ECO:0000259" key="3">
    <source>
        <dbReference type="PROSITE" id="PS51293"/>
    </source>
</evidence>
<keyword evidence="6" id="KW-1185">Reference proteome</keyword>
<feature type="domain" description="Myb-like" evidence="2">
    <location>
        <begin position="25"/>
        <end position="67"/>
    </location>
</feature>
<dbReference type="SMART" id="SM00717">
    <property type="entry name" value="SANT"/>
    <property type="match status" value="3"/>
</dbReference>
<feature type="domain" description="Myb-like" evidence="2">
    <location>
        <begin position="120"/>
        <end position="170"/>
    </location>
</feature>
<dbReference type="Pfam" id="PF00249">
    <property type="entry name" value="Myb_DNA-binding"/>
    <property type="match status" value="3"/>
</dbReference>